<comment type="caution">
    <text evidence="1">The sequence shown here is derived from an EMBL/GenBank/DDBJ whole genome shotgun (WGS) entry which is preliminary data.</text>
</comment>
<keyword evidence="2" id="KW-1185">Reference proteome</keyword>
<dbReference type="CDD" id="cd03443">
    <property type="entry name" value="PaaI_thioesterase"/>
    <property type="match status" value="1"/>
</dbReference>
<dbReference type="Gene3D" id="3.10.129.10">
    <property type="entry name" value="Hotdog Thioesterase"/>
    <property type="match status" value="1"/>
</dbReference>
<accession>A0A917FRV9</accession>
<dbReference type="AlphaFoldDB" id="A0A917FRV9"/>
<sequence>MTSSTYAMWTKLPKGPVRSVAFSLGMCLRVPYFRTVLPRVIELEPGRCVVTAPKWWGVNNHLKTFHAIAACNIAEIAMGMLAEATVPSTHRWIPKGMSVSYLAPATTGLRATAELEDVQWPSDGREVVVPVAIRDKTGKEVVHADITIWVTPR</sequence>
<organism evidence="1 2">
    <name type="scientific">Rhodococcoides trifolii</name>
    <dbReference type="NCBI Taxonomy" id="908250"/>
    <lineage>
        <taxon>Bacteria</taxon>
        <taxon>Bacillati</taxon>
        <taxon>Actinomycetota</taxon>
        <taxon>Actinomycetes</taxon>
        <taxon>Mycobacteriales</taxon>
        <taxon>Nocardiaceae</taxon>
        <taxon>Rhodococcoides</taxon>
    </lineage>
</organism>
<protein>
    <submittedName>
        <fullName evidence="1">Thioesterase</fullName>
    </submittedName>
</protein>
<dbReference type="RefSeq" id="WP_188543465.1">
    <property type="nucleotide sequence ID" value="NZ_BMCU01000001.1"/>
</dbReference>
<dbReference type="SUPFAM" id="SSF54637">
    <property type="entry name" value="Thioesterase/thiol ester dehydrase-isomerase"/>
    <property type="match status" value="1"/>
</dbReference>
<dbReference type="InterPro" id="IPR027961">
    <property type="entry name" value="DUF4442"/>
</dbReference>
<evidence type="ECO:0000313" key="2">
    <source>
        <dbReference type="Proteomes" id="UP000654257"/>
    </source>
</evidence>
<name>A0A917FRV9_9NOCA</name>
<reference evidence="1" key="2">
    <citation type="submission" date="2020-09" db="EMBL/GenBank/DDBJ databases">
        <authorList>
            <person name="Sun Q."/>
            <person name="Sedlacek I."/>
        </authorList>
    </citation>
    <scope>NUCLEOTIDE SEQUENCE</scope>
    <source>
        <strain evidence="1">CCM 7905</strain>
    </source>
</reference>
<dbReference type="Proteomes" id="UP000654257">
    <property type="component" value="Unassembled WGS sequence"/>
</dbReference>
<evidence type="ECO:0000313" key="1">
    <source>
        <dbReference type="EMBL" id="GGF97319.1"/>
    </source>
</evidence>
<gene>
    <name evidence="1" type="ORF">GCM10007304_09130</name>
</gene>
<proteinExistence type="predicted"/>
<reference evidence="1" key="1">
    <citation type="journal article" date="2014" name="Int. J. Syst. Evol. Microbiol.">
        <title>Complete genome sequence of Corynebacterium casei LMG S-19264T (=DSM 44701T), isolated from a smear-ripened cheese.</title>
        <authorList>
            <consortium name="US DOE Joint Genome Institute (JGI-PGF)"/>
            <person name="Walter F."/>
            <person name="Albersmeier A."/>
            <person name="Kalinowski J."/>
            <person name="Ruckert C."/>
        </authorList>
    </citation>
    <scope>NUCLEOTIDE SEQUENCE</scope>
    <source>
        <strain evidence="1">CCM 7905</strain>
    </source>
</reference>
<dbReference type="InterPro" id="IPR029069">
    <property type="entry name" value="HotDog_dom_sf"/>
</dbReference>
<dbReference type="Pfam" id="PF14539">
    <property type="entry name" value="DUF4442"/>
    <property type="match status" value="1"/>
</dbReference>
<dbReference type="EMBL" id="BMCU01000001">
    <property type="protein sequence ID" value="GGF97319.1"/>
    <property type="molecule type" value="Genomic_DNA"/>
</dbReference>